<dbReference type="PRINTS" id="PR00413">
    <property type="entry name" value="HADHALOGNASE"/>
</dbReference>
<dbReference type="AlphaFoldDB" id="A0A6J6SIC7"/>
<dbReference type="Pfam" id="PF00702">
    <property type="entry name" value="Hydrolase"/>
    <property type="match status" value="1"/>
</dbReference>
<reference evidence="1" key="1">
    <citation type="submission" date="2020-05" db="EMBL/GenBank/DDBJ databases">
        <authorList>
            <person name="Chiriac C."/>
            <person name="Salcher M."/>
            <person name="Ghai R."/>
            <person name="Kavagutti S V."/>
        </authorList>
    </citation>
    <scope>NUCLEOTIDE SEQUENCE</scope>
</reference>
<dbReference type="InterPro" id="IPR006439">
    <property type="entry name" value="HAD-SF_hydro_IA"/>
</dbReference>
<dbReference type="EMBL" id="CAEZYQ010000004">
    <property type="protein sequence ID" value="CAB4734458.1"/>
    <property type="molecule type" value="Genomic_DNA"/>
</dbReference>
<organism evidence="1">
    <name type="scientific">freshwater metagenome</name>
    <dbReference type="NCBI Taxonomy" id="449393"/>
    <lineage>
        <taxon>unclassified sequences</taxon>
        <taxon>metagenomes</taxon>
        <taxon>ecological metagenomes</taxon>
    </lineage>
</organism>
<dbReference type="SUPFAM" id="SSF56784">
    <property type="entry name" value="HAD-like"/>
    <property type="match status" value="1"/>
</dbReference>
<accession>A0A6J6SIC7</accession>
<proteinExistence type="predicted"/>
<name>A0A6J6SIC7_9ZZZZ</name>
<dbReference type="PANTHER" id="PTHR43611:SF3">
    <property type="entry name" value="FLAVIN MONONUCLEOTIDE HYDROLASE 1, CHLOROPLATIC"/>
    <property type="match status" value="1"/>
</dbReference>
<sequence>MPVRHVLLDADGVLQRSAPDPIGLLVEWAGDRAEELGRALWTAERGPLRGEGDFLHVVEAVVPSYAEVDPLEVYRRLWHDITPSPESLALVRRLRAAGLGVHLGTNQHRQRGEHMATVLGYDDLFDVSCYSWEMGTKKPEPTYFEIAVERIGAPAAEVLFVDDMETNVEAARAVGLRAEHWHLDQGHAALERLLAAHGVLTGPPTA</sequence>
<dbReference type="SFLD" id="SFLDG01129">
    <property type="entry name" value="C1.5:_HAD__Beta-PGM__Phosphata"/>
    <property type="match status" value="1"/>
</dbReference>
<dbReference type="InterPro" id="IPR023214">
    <property type="entry name" value="HAD_sf"/>
</dbReference>
<protein>
    <submittedName>
        <fullName evidence="1">Unannotated protein</fullName>
    </submittedName>
</protein>
<dbReference type="NCBIfam" id="TIGR01509">
    <property type="entry name" value="HAD-SF-IA-v3"/>
    <property type="match status" value="1"/>
</dbReference>
<evidence type="ECO:0000313" key="1">
    <source>
        <dbReference type="EMBL" id="CAB4734458.1"/>
    </source>
</evidence>
<dbReference type="InterPro" id="IPR036412">
    <property type="entry name" value="HAD-like_sf"/>
</dbReference>
<gene>
    <name evidence="1" type="ORF">UFOPK2761_00758</name>
</gene>
<dbReference type="PANTHER" id="PTHR43611">
    <property type="entry name" value="ALPHA-D-GLUCOSE 1-PHOSPHATE PHOSPHATASE"/>
    <property type="match status" value="1"/>
</dbReference>
<dbReference type="Gene3D" id="3.40.50.1000">
    <property type="entry name" value="HAD superfamily/HAD-like"/>
    <property type="match status" value="1"/>
</dbReference>
<dbReference type="SFLD" id="SFLDS00003">
    <property type="entry name" value="Haloacid_Dehalogenase"/>
    <property type="match status" value="1"/>
</dbReference>